<evidence type="ECO:0000256" key="1">
    <source>
        <dbReference type="ARBA" id="ARBA00004123"/>
    </source>
</evidence>
<feature type="compositionally biased region" description="Basic and acidic residues" evidence="15">
    <location>
        <begin position="66"/>
        <end position="80"/>
    </location>
</feature>
<comment type="subcellular location">
    <subcellularLocation>
        <location evidence="2">Cytoplasm</location>
    </subcellularLocation>
    <subcellularLocation>
        <location evidence="1">Nucleus</location>
    </subcellularLocation>
</comment>
<evidence type="ECO:0000256" key="11">
    <source>
        <dbReference type="ARBA" id="ARBA00030267"/>
    </source>
</evidence>
<evidence type="ECO:0000256" key="12">
    <source>
        <dbReference type="ARBA" id="ARBA00045732"/>
    </source>
</evidence>
<comment type="function">
    <text evidence="12">RNA-binding protein involved in pre-mRNA splicing. Interacts with the PRP19C/Prp19 complex/NTC/Nineteen complex which is part of the spliceosome. Involved in regulating splice site selection. Binds preferentially RNA with A/C rich sequences and poly-C stretches.</text>
</comment>
<evidence type="ECO:0000256" key="10">
    <source>
        <dbReference type="ARBA" id="ARBA00023242"/>
    </source>
</evidence>
<protein>
    <recommendedName>
        <fullName evidence="4">KH homology domain-containing protein 4</fullName>
    </recommendedName>
    <alternativeName>
        <fullName evidence="11">Brings lots of money 7</fullName>
    </alternativeName>
    <alternativeName>
        <fullName evidence="13 14">Pre-mRNA Splicing factor protein khdc4</fullName>
    </alternativeName>
</protein>
<evidence type="ECO:0000256" key="9">
    <source>
        <dbReference type="ARBA" id="ARBA00023187"/>
    </source>
</evidence>
<dbReference type="GO" id="GO:0005634">
    <property type="term" value="C:nucleus"/>
    <property type="evidence" value="ECO:0007669"/>
    <property type="project" value="UniProtKB-SubCell"/>
</dbReference>
<dbReference type="InterPro" id="IPR056149">
    <property type="entry name" value="PRP5/DDX46/KHDC4_KH"/>
</dbReference>
<evidence type="ECO:0000259" key="17">
    <source>
        <dbReference type="Pfam" id="PF23469"/>
    </source>
</evidence>
<keyword evidence="8" id="KW-0694">RNA-binding</keyword>
<dbReference type="GO" id="GO:0003723">
    <property type="term" value="F:RNA binding"/>
    <property type="evidence" value="ECO:0007669"/>
    <property type="project" value="UniProtKB-KW"/>
</dbReference>
<dbReference type="InterPro" id="IPR047890">
    <property type="entry name" value="KHDC4_KH-I_first"/>
</dbReference>
<evidence type="ECO:0000256" key="5">
    <source>
        <dbReference type="ARBA" id="ARBA00022490"/>
    </source>
</evidence>
<feature type="region of interest" description="Disordered" evidence="15">
    <location>
        <begin position="439"/>
        <end position="497"/>
    </location>
</feature>
<dbReference type="OMA" id="HYMTDVE"/>
<keyword evidence="5" id="KW-0963">Cytoplasm</keyword>
<reference evidence="18" key="2">
    <citation type="submission" date="2025-09" db="UniProtKB">
        <authorList>
            <consortium name="Ensembl"/>
        </authorList>
    </citation>
    <scope>IDENTIFICATION</scope>
</reference>
<evidence type="ECO:0000313" key="19">
    <source>
        <dbReference type="Proteomes" id="UP001108240"/>
    </source>
</evidence>
<keyword evidence="9" id="KW-0508">mRNA splicing</keyword>
<dbReference type="PANTHER" id="PTHR15744:SF2">
    <property type="entry name" value="KH HOMOLOGY DOMAIN-CONTAINING PROTEIN 4"/>
    <property type="match status" value="1"/>
</dbReference>
<proteinExistence type="inferred from homology"/>
<dbReference type="PANTHER" id="PTHR15744">
    <property type="entry name" value="BLOM7"/>
    <property type="match status" value="1"/>
</dbReference>
<keyword evidence="10" id="KW-0539">Nucleus</keyword>
<feature type="domain" description="ATP-dependent RNA helicase PRP5/DDX46/KHDC4 KH" evidence="17">
    <location>
        <begin position="139"/>
        <end position="219"/>
    </location>
</feature>
<dbReference type="GO" id="GO:0005737">
    <property type="term" value="C:cytoplasm"/>
    <property type="evidence" value="ECO:0007669"/>
    <property type="project" value="UniProtKB-SubCell"/>
</dbReference>
<dbReference type="SUPFAM" id="SSF54791">
    <property type="entry name" value="Eukaryotic type KH-domain (KH-domain type I)"/>
    <property type="match status" value="2"/>
</dbReference>
<dbReference type="FunFam" id="3.30.1370.10:FF:000035">
    <property type="entry name" value="KH domain-containing 4, pre-mRNA-splicing factor"/>
    <property type="match status" value="1"/>
</dbReference>
<dbReference type="AlphaFoldDB" id="A0A9J7Y2W5"/>
<evidence type="ECO:0000256" key="2">
    <source>
        <dbReference type="ARBA" id="ARBA00004496"/>
    </source>
</evidence>
<keyword evidence="7" id="KW-0507">mRNA processing</keyword>
<dbReference type="Ensembl" id="ENSCCRT00000106738.1">
    <property type="protein sequence ID" value="ENSCCRP00000113311.1"/>
    <property type="gene ID" value="ENSCCRG00000079133.1"/>
</dbReference>
<dbReference type="Gene3D" id="3.30.1370.10">
    <property type="entry name" value="K Homology domain, type 1"/>
    <property type="match status" value="2"/>
</dbReference>
<dbReference type="GO" id="GO:0006397">
    <property type="term" value="P:mRNA processing"/>
    <property type="evidence" value="ECO:0007669"/>
    <property type="project" value="UniProtKB-KW"/>
</dbReference>
<sequence>MEIMMTLYCPFQGKFVLHIIHNTIHMKLPHKIPIPSAPSDEKSQRHWCSGQEALHGQSSHRCVNSRWDRPKADVLPDESRGSVSSPTDASGAPQGGVEMAAAMAAKINAMLMAKGKLKPLQPLPSKAPPALPVAADELIVAEVDINDVPMECRELLTKGKTQDEIGQLSGAVVSTKGLYMSDTDSSAGAARPLYLHVQGRHQEHVNKAVARIKEIISEDVLRSSGGQQPAVMPTVPVYRQTVPSAARAPAVPGHKPAPPHTGSFVHTKIFVGLEQSQPSFNVRERVEGPSGSYLQHIQSETGARVFLRGRGSGYIEQASRRESFEPLYLYISHPNAAGLDAAKKLCENLLDTVRADHARMVSSYPSTASAPVYPSHGYSANNSYGGQSWYGYPSSYPTYPAAFWNSSSGATGQSQPSSGAVQYPVCKQSGFLLQDEDAAADRADGASSPKQHYAEEEQKAQISTDVLEKNVGAADDSRTLMPPPAAPIRKRPREETCSKALTHTAEEQLMMKKMKIPEDSSSSSGLVPYGGDSSDEEEERMRSGNKS</sequence>
<dbReference type="InterPro" id="IPR047889">
    <property type="entry name" value="KHDC4_KH-I_second"/>
</dbReference>
<evidence type="ECO:0000256" key="3">
    <source>
        <dbReference type="ARBA" id="ARBA00006093"/>
    </source>
</evidence>
<dbReference type="Proteomes" id="UP001108240">
    <property type="component" value="Unplaced"/>
</dbReference>
<evidence type="ECO:0000259" key="16">
    <source>
        <dbReference type="Pfam" id="PF22675"/>
    </source>
</evidence>
<reference evidence="18" key="1">
    <citation type="submission" date="2025-08" db="UniProtKB">
        <authorList>
            <consortium name="Ensembl"/>
        </authorList>
    </citation>
    <scope>IDENTIFICATION</scope>
</reference>
<feature type="region of interest" description="Disordered" evidence="15">
    <location>
        <begin position="33"/>
        <end position="94"/>
    </location>
</feature>
<keyword evidence="19" id="KW-1185">Reference proteome</keyword>
<organism evidence="18 19">
    <name type="scientific">Cyprinus carpio carpio</name>
    <dbReference type="NCBI Taxonomy" id="630221"/>
    <lineage>
        <taxon>Eukaryota</taxon>
        <taxon>Metazoa</taxon>
        <taxon>Chordata</taxon>
        <taxon>Craniata</taxon>
        <taxon>Vertebrata</taxon>
        <taxon>Euteleostomi</taxon>
        <taxon>Actinopterygii</taxon>
        <taxon>Neopterygii</taxon>
        <taxon>Teleostei</taxon>
        <taxon>Ostariophysi</taxon>
        <taxon>Cypriniformes</taxon>
        <taxon>Cyprinidae</taxon>
        <taxon>Cyprininae</taxon>
        <taxon>Cyprinus</taxon>
    </lineage>
</organism>
<name>A0A9J7Y2W5_CYPCA</name>
<dbReference type="CDD" id="cd22385">
    <property type="entry name" value="KH-I_KHDC4_rpt1"/>
    <property type="match status" value="1"/>
</dbReference>
<evidence type="ECO:0000256" key="7">
    <source>
        <dbReference type="ARBA" id="ARBA00022664"/>
    </source>
</evidence>
<feature type="domain" description="KHDC4/BBP-like KH-domain type I" evidence="16">
    <location>
        <begin position="277"/>
        <end position="351"/>
    </location>
</feature>
<dbReference type="GO" id="GO:0008380">
    <property type="term" value="P:RNA splicing"/>
    <property type="evidence" value="ECO:0007669"/>
    <property type="project" value="UniProtKB-KW"/>
</dbReference>
<evidence type="ECO:0000256" key="6">
    <source>
        <dbReference type="ARBA" id="ARBA00022553"/>
    </source>
</evidence>
<dbReference type="InterPro" id="IPR036612">
    <property type="entry name" value="KH_dom_type_1_sf"/>
</dbReference>
<evidence type="ECO:0000313" key="18">
    <source>
        <dbReference type="Ensembl" id="ENSCCRP00000113311.1"/>
    </source>
</evidence>
<feature type="region of interest" description="Disordered" evidence="15">
    <location>
        <begin position="510"/>
        <end position="547"/>
    </location>
</feature>
<evidence type="ECO:0000256" key="4">
    <source>
        <dbReference type="ARBA" id="ARBA00017795"/>
    </source>
</evidence>
<dbReference type="GeneTree" id="ENSGT00510000047412"/>
<dbReference type="CDD" id="cd22386">
    <property type="entry name" value="KH-I_KHDC4_rpt2"/>
    <property type="match status" value="1"/>
</dbReference>
<dbReference type="InterPro" id="IPR055256">
    <property type="entry name" value="KH_1_KHDC4/BBP-like"/>
</dbReference>
<dbReference type="Pfam" id="PF22675">
    <property type="entry name" value="KH-I_KHDC4-BBP"/>
    <property type="match status" value="1"/>
</dbReference>
<comment type="similarity">
    <text evidence="3">Belongs to the KHDC4 family.</text>
</comment>
<keyword evidence="6" id="KW-0597">Phosphoprotein</keyword>
<dbReference type="InterPro" id="IPR031121">
    <property type="entry name" value="RIK/BLOM7"/>
</dbReference>
<evidence type="ECO:0000256" key="14">
    <source>
        <dbReference type="ARBA" id="ARBA00079430"/>
    </source>
</evidence>
<dbReference type="Pfam" id="PF23469">
    <property type="entry name" value="KH_12"/>
    <property type="match status" value="1"/>
</dbReference>
<evidence type="ECO:0000256" key="13">
    <source>
        <dbReference type="ARBA" id="ARBA00078995"/>
    </source>
</evidence>
<evidence type="ECO:0000256" key="15">
    <source>
        <dbReference type="SAM" id="MobiDB-lite"/>
    </source>
</evidence>
<evidence type="ECO:0000256" key="8">
    <source>
        <dbReference type="ARBA" id="ARBA00022884"/>
    </source>
</evidence>
<accession>A0A9J7Y2W5</accession>